<proteinExistence type="predicted"/>
<accession>A0A091AYF4</accession>
<evidence type="ECO:0000313" key="3">
    <source>
        <dbReference type="EMBL" id="KFN43694.1"/>
    </source>
</evidence>
<feature type="signal peptide" evidence="1">
    <location>
        <begin position="1"/>
        <end position="17"/>
    </location>
</feature>
<dbReference type="STRING" id="1121015.GCA_000420545_00910"/>
<evidence type="ECO:0000259" key="2">
    <source>
        <dbReference type="Pfam" id="PF20033"/>
    </source>
</evidence>
<feature type="chain" id="PRO_5001869247" description="DUF6438 domain-containing protein" evidence="1">
    <location>
        <begin position="18"/>
        <end position="337"/>
    </location>
</feature>
<dbReference type="EMBL" id="AVCI01000005">
    <property type="protein sequence ID" value="KFN43694.1"/>
    <property type="molecule type" value="Genomic_DNA"/>
</dbReference>
<reference evidence="3 4" key="1">
    <citation type="submission" date="2013-09" db="EMBL/GenBank/DDBJ databases">
        <title>Genome sequencing of Arenimonas oryziterrae.</title>
        <authorList>
            <person name="Chen F."/>
            <person name="Wang G."/>
        </authorList>
    </citation>
    <scope>NUCLEOTIDE SEQUENCE [LARGE SCALE GENOMIC DNA]</scope>
    <source>
        <strain evidence="3 4">YC6267</strain>
    </source>
</reference>
<gene>
    <name evidence="3" type="ORF">N789_10480</name>
</gene>
<feature type="domain" description="DUF6438" evidence="2">
    <location>
        <begin position="152"/>
        <end position="266"/>
    </location>
</feature>
<comment type="caution">
    <text evidence="3">The sequence shown here is derived from an EMBL/GenBank/DDBJ whole genome shotgun (WGS) entry which is preliminary data.</text>
</comment>
<dbReference type="PATRIC" id="fig|1121015.4.peg.1584"/>
<dbReference type="OrthoDB" id="6057815at2"/>
<keyword evidence="1" id="KW-0732">Signal</keyword>
<name>A0A091AYF4_9GAMM</name>
<dbReference type="Proteomes" id="UP000029385">
    <property type="component" value="Unassembled WGS sequence"/>
</dbReference>
<dbReference type="AlphaFoldDB" id="A0A091AYF4"/>
<sequence length="337" mass="37394">MRVLTTIIVLLFSGLCASCGTPPAPQVGVCSVKPNDAQAVDLDVAAAHRRTPLPVITYPFGTEIEGDWGFNLTLRIDASGRVACYGDRDRLDRVQVLTPRQRAVIGTLKDWRYQPFEQEGKAVPAVVVEQIAEVEAVEKHVPLPQVPLDQVVIALSRSGCYGTCPIYQVEIHGDGRVVYQGDDFVDVRGTHAYRVPVEEVRRLVDSLREKDIWSLRESYRGGWTDHPTYKLTMTLGDQKKELVDYIGQRKGMPPAASEFEREVDKVARSAMWINLSGDAIATLRAEGFDFHAQEAADILARASENPYSTDDEAKRELLELQKSVIQGSAEKTKIGSE</sequence>
<evidence type="ECO:0000313" key="4">
    <source>
        <dbReference type="Proteomes" id="UP000029385"/>
    </source>
</evidence>
<dbReference type="RefSeq" id="WP_022968557.1">
    <property type="nucleotide sequence ID" value="NZ_ATVD01000001.1"/>
</dbReference>
<dbReference type="InterPro" id="IPR045497">
    <property type="entry name" value="DUF6438"/>
</dbReference>
<evidence type="ECO:0000256" key="1">
    <source>
        <dbReference type="SAM" id="SignalP"/>
    </source>
</evidence>
<protein>
    <recommendedName>
        <fullName evidence="2">DUF6438 domain-containing protein</fullName>
    </recommendedName>
</protein>
<dbReference type="eggNOG" id="COG0666">
    <property type="taxonomic scope" value="Bacteria"/>
</dbReference>
<dbReference type="Pfam" id="PF20033">
    <property type="entry name" value="DUF6438"/>
    <property type="match status" value="1"/>
</dbReference>
<keyword evidence="4" id="KW-1185">Reference proteome</keyword>
<organism evidence="3 4">
    <name type="scientific">Arenimonas oryziterrae DSM 21050 = YC6267</name>
    <dbReference type="NCBI Taxonomy" id="1121015"/>
    <lineage>
        <taxon>Bacteria</taxon>
        <taxon>Pseudomonadati</taxon>
        <taxon>Pseudomonadota</taxon>
        <taxon>Gammaproteobacteria</taxon>
        <taxon>Lysobacterales</taxon>
        <taxon>Lysobacteraceae</taxon>
        <taxon>Arenimonas</taxon>
    </lineage>
</organism>